<protein>
    <recommendedName>
        <fullName evidence="2">Nitroreductase domain-containing protein</fullName>
    </recommendedName>
</protein>
<keyword evidence="1" id="KW-0812">Transmembrane</keyword>
<gene>
    <name evidence="3" type="ORF">PbJCM13498_09890</name>
</gene>
<dbReference type="Pfam" id="PF00881">
    <property type="entry name" value="Nitroreductase"/>
    <property type="match status" value="1"/>
</dbReference>
<dbReference type="InterPro" id="IPR000415">
    <property type="entry name" value="Nitroreductase-like"/>
</dbReference>
<dbReference type="AlphaFoldDB" id="A0A5M4AWZ0"/>
<reference evidence="3 4" key="1">
    <citation type="submission" date="2019-10" db="EMBL/GenBank/DDBJ databases">
        <title>Prolixibacter strains distinguished by the presence of nitrate reductase genes were adept at nitrate-dependent anaerobic corrosion of metallic iron and carbon steel.</title>
        <authorList>
            <person name="Iino T."/>
            <person name="Shono N."/>
            <person name="Ito K."/>
            <person name="Nakamura R."/>
            <person name="Sueoka K."/>
            <person name="Harayama S."/>
            <person name="Ohkuma M."/>
        </authorList>
    </citation>
    <scope>NUCLEOTIDE SEQUENCE [LARGE SCALE GENOMIC DNA]</scope>
    <source>
        <strain evidence="3 4">JCM 13498</strain>
    </source>
</reference>
<dbReference type="GO" id="GO:0016491">
    <property type="term" value="F:oxidoreductase activity"/>
    <property type="evidence" value="ECO:0007669"/>
    <property type="project" value="InterPro"/>
</dbReference>
<evidence type="ECO:0000256" key="1">
    <source>
        <dbReference type="SAM" id="Phobius"/>
    </source>
</evidence>
<dbReference type="InterPro" id="IPR052544">
    <property type="entry name" value="Bacteriocin_Proc_Enz"/>
</dbReference>
<sequence length="243" mass="27246">MKRACSIDTNTDEYFKCEFHPAIKKLYYTRMKRLLFTILILLAGMPCVFSQDIQLPEPDKTGGMPLMEALANRHSTREFTANEIAPQMLSDLLWAAWGVNRKNGKRTAPSAMNRQEIDIYVATPKGLYLYNAMTNRLKTVLTGDIRALCGMQPYVATAPLNLIYVADLDRLMLDDFKDAPSDTYANCGFIAQNVYLFCASSGLGCVVRASIDKESLGKKMKLRPHQKILLGQTIGYPGEAKEE</sequence>
<dbReference type="RefSeq" id="WP_244957733.1">
    <property type="nucleotide sequence ID" value="NZ_BLAX01000001.1"/>
</dbReference>
<proteinExistence type="predicted"/>
<evidence type="ECO:0000313" key="4">
    <source>
        <dbReference type="Proteomes" id="UP000391834"/>
    </source>
</evidence>
<organism evidence="3 4">
    <name type="scientific">Prolixibacter bellariivorans</name>
    <dbReference type="NCBI Taxonomy" id="314319"/>
    <lineage>
        <taxon>Bacteria</taxon>
        <taxon>Pseudomonadati</taxon>
        <taxon>Bacteroidota</taxon>
        <taxon>Bacteroidia</taxon>
        <taxon>Marinilabiliales</taxon>
        <taxon>Prolixibacteraceae</taxon>
        <taxon>Prolixibacter</taxon>
    </lineage>
</organism>
<dbReference type="Proteomes" id="UP000391834">
    <property type="component" value="Unassembled WGS sequence"/>
</dbReference>
<dbReference type="EMBL" id="BLAX01000001">
    <property type="protein sequence ID" value="GET32126.1"/>
    <property type="molecule type" value="Genomic_DNA"/>
</dbReference>
<dbReference type="CDD" id="cd02142">
    <property type="entry name" value="McbC_SagB-like_oxidoreductase"/>
    <property type="match status" value="1"/>
</dbReference>
<feature type="transmembrane region" description="Helical" evidence="1">
    <location>
        <begin position="34"/>
        <end position="51"/>
    </location>
</feature>
<dbReference type="PANTHER" id="PTHR43745">
    <property type="entry name" value="NITROREDUCTASE MJ1384-RELATED"/>
    <property type="match status" value="1"/>
</dbReference>
<evidence type="ECO:0000259" key="2">
    <source>
        <dbReference type="Pfam" id="PF00881"/>
    </source>
</evidence>
<name>A0A5M4AWZ0_9BACT</name>
<dbReference type="SUPFAM" id="SSF55469">
    <property type="entry name" value="FMN-dependent nitroreductase-like"/>
    <property type="match status" value="1"/>
</dbReference>
<dbReference type="Gene3D" id="3.40.109.10">
    <property type="entry name" value="NADH Oxidase"/>
    <property type="match status" value="1"/>
</dbReference>
<keyword evidence="1" id="KW-1133">Transmembrane helix</keyword>
<comment type="caution">
    <text evidence="3">The sequence shown here is derived from an EMBL/GenBank/DDBJ whole genome shotgun (WGS) entry which is preliminary data.</text>
</comment>
<keyword evidence="4" id="KW-1185">Reference proteome</keyword>
<accession>A0A5M4AWZ0</accession>
<dbReference type="PANTHER" id="PTHR43745:SF2">
    <property type="entry name" value="NITROREDUCTASE MJ1384-RELATED"/>
    <property type="match status" value="1"/>
</dbReference>
<dbReference type="InterPro" id="IPR029479">
    <property type="entry name" value="Nitroreductase"/>
</dbReference>
<evidence type="ECO:0000313" key="3">
    <source>
        <dbReference type="EMBL" id="GET32126.1"/>
    </source>
</evidence>
<keyword evidence="1" id="KW-0472">Membrane</keyword>
<feature type="domain" description="Nitroreductase" evidence="2">
    <location>
        <begin position="71"/>
        <end position="236"/>
    </location>
</feature>